<evidence type="ECO:0000313" key="3">
    <source>
        <dbReference type="Proteomes" id="UP000268313"/>
    </source>
</evidence>
<dbReference type="InterPro" id="IPR032710">
    <property type="entry name" value="NTF2-like_dom_sf"/>
</dbReference>
<dbReference type="InterPro" id="IPR037401">
    <property type="entry name" value="SnoaL-like"/>
</dbReference>
<reference evidence="3" key="1">
    <citation type="submission" date="2018-09" db="EMBL/GenBank/DDBJ databases">
        <authorList>
            <person name="Livingstone P.G."/>
            <person name="Whitworth D.E."/>
        </authorList>
    </citation>
    <scope>NUCLEOTIDE SEQUENCE [LARGE SCALE GENOMIC DNA]</scope>
    <source>
        <strain evidence="3">CA043D</strain>
    </source>
</reference>
<dbReference type="SUPFAM" id="SSF54427">
    <property type="entry name" value="NTF2-like"/>
    <property type="match status" value="1"/>
</dbReference>
<dbReference type="Pfam" id="PF13577">
    <property type="entry name" value="SnoaL_4"/>
    <property type="match status" value="1"/>
</dbReference>
<accession>A0A3A8K9L3</accession>
<dbReference type="EMBL" id="RAWE01000024">
    <property type="protein sequence ID" value="RKH04898.1"/>
    <property type="molecule type" value="Genomic_DNA"/>
</dbReference>
<name>A0A3A8K9L3_9BACT</name>
<dbReference type="RefSeq" id="WP_120602270.1">
    <property type="nucleotide sequence ID" value="NZ_JABFJX010000007.1"/>
</dbReference>
<protein>
    <submittedName>
        <fullName evidence="2">Nuclear transport factor 2 family protein</fullName>
    </submittedName>
</protein>
<comment type="caution">
    <text evidence="2">The sequence shown here is derived from an EMBL/GenBank/DDBJ whole genome shotgun (WGS) entry which is preliminary data.</text>
</comment>
<proteinExistence type="predicted"/>
<dbReference type="Proteomes" id="UP000268313">
    <property type="component" value="Unassembled WGS sequence"/>
</dbReference>
<organism evidence="2 3">
    <name type="scientific">Corallococcus carmarthensis</name>
    <dbReference type="NCBI Taxonomy" id="2316728"/>
    <lineage>
        <taxon>Bacteria</taxon>
        <taxon>Pseudomonadati</taxon>
        <taxon>Myxococcota</taxon>
        <taxon>Myxococcia</taxon>
        <taxon>Myxococcales</taxon>
        <taxon>Cystobacterineae</taxon>
        <taxon>Myxococcaceae</taxon>
        <taxon>Corallococcus</taxon>
    </lineage>
</organism>
<sequence>MREKNLEYTLDWIAIQELVAEYGQAIDHGKDTGDWTRWERVFAPEVTSDYSRFMGVPPSTAPRAVLAQFGNQALECFKRVQHSTANTVRTEFTSATHATVHAYAEVSHFFTMDGFPQEWTLVGRYTHEVVKTAAEGWRIQKVTLDPIHHRGNLLGLEYARGKRLGTP</sequence>
<evidence type="ECO:0000313" key="2">
    <source>
        <dbReference type="EMBL" id="RKH04898.1"/>
    </source>
</evidence>
<dbReference type="Gene3D" id="3.10.450.50">
    <property type="match status" value="1"/>
</dbReference>
<dbReference type="OrthoDB" id="981191at2"/>
<evidence type="ECO:0000259" key="1">
    <source>
        <dbReference type="Pfam" id="PF13577"/>
    </source>
</evidence>
<feature type="domain" description="SnoaL-like" evidence="1">
    <location>
        <begin position="13"/>
        <end position="142"/>
    </location>
</feature>
<gene>
    <name evidence="2" type="ORF">D7X32_09635</name>
</gene>
<keyword evidence="3" id="KW-1185">Reference proteome</keyword>
<dbReference type="AlphaFoldDB" id="A0A3A8K9L3"/>